<gene>
    <name evidence="2" type="ORF">EJ419_03935</name>
</gene>
<dbReference type="EMBL" id="RXLP01000019">
    <property type="protein sequence ID" value="TCD54201.1"/>
    <property type="molecule type" value="Genomic_DNA"/>
</dbReference>
<proteinExistence type="predicted"/>
<comment type="caution">
    <text evidence="2">The sequence shown here is derived from an EMBL/GenBank/DDBJ whole genome shotgun (WGS) entry which is preliminary data.</text>
</comment>
<dbReference type="InterPro" id="IPR006674">
    <property type="entry name" value="HD_domain"/>
</dbReference>
<keyword evidence="3" id="KW-1185">Reference proteome</keyword>
<protein>
    <submittedName>
        <fullName evidence="2">HD domain-containing protein</fullName>
    </submittedName>
</protein>
<dbReference type="Proteomes" id="UP000291289">
    <property type="component" value="Unassembled WGS sequence"/>
</dbReference>
<dbReference type="CDD" id="cd00077">
    <property type="entry name" value="HDc"/>
    <property type="match status" value="1"/>
</dbReference>
<evidence type="ECO:0000259" key="1">
    <source>
        <dbReference type="Pfam" id="PF01966"/>
    </source>
</evidence>
<organism evidence="2 3">
    <name type="scientific">Alloscardovia theropitheci</name>
    <dbReference type="NCBI Taxonomy" id="2496842"/>
    <lineage>
        <taxon>Bacteria</taxon>
        <taxon>Bacillati</taxon>
        <taxon>Actinomycetota</taxon>
        <taxon>Actinomycetes</taxon>
        <taxon>Bifidobacteriales</taxon>
        <taxon>Bifidobacteriaceae</taxon>
        <taxon>Alloscardovia</taxon>
    </lineage>
</organism>
<dbReference type="RefSeq" id="WP_131283813.1">
    <property type="nucleotide sequence ID" value="NZ_RXLP01000019.1"/>
</dbReference>
<dbReference type="AlphaFoldDB" id="A0A4R0QXL1"/>
<feature type="domain" description="HD" evidence="1">
    <location>
        <begin position="37"/>
        <end position="197"/>
    </location>
</feature>
<dbReference type="Pfam" id="PF01966">
    <property type="entry name" value="HD"/>
    <property type="match status" value="1"/>
</dbReference>
<sequence length="252" mass="28212">MMWDGWELTDNTRRLRELHVKLATETGNPEQAFNLIATHCEIVARIALKIAVATARMNAVDSSSTVDLADLIPIAPPSRNVNDINAPSDSDSNRNLLIEGALAHDIGTYSVLDPANLSREKEPIFCKKDYIQHGLRGYDILIDNGFKTDIAYFARNHTGVGITRDDCIKQNLNLPVDDYVAQTVLQEIVMLADKFHTKSLPAKFVSASTAARRCEKFGAENRARWDKLESRFVLPSHDVLEELAQEYEMSVI</sequence>
<reference evidence="2 3" key="1">
    <citation type="submission" date="2018-12" db="EMBL/GenBank/DDBJ databases">
        <title>Alloscrdovia theropitheci sp. nov: a novel taxon from the feces of the bleeding-herat monkey (Theropithecus geleda).</title>
        <authorList>
            <person name="Modesto M."/>
        </authorList>
    </citation>
    <scope>NUCLEOTIDE SEQUENCE [LARGE SCALE GENOMIC DNA]</scope>
    <source>
        <strain evidence="2 3">GLDI4/2</strain>
    </source>
</reference>
<dbReference type="OrthoDB" id="1722553at2"/>
<evidence type="ECO:0000313" key="3">
    <source>
        <dbReference type="Proteomes" id="UP000291289"/>
    </source>
</evidence>
<evidence type="ECO:0000313" key="2">
    <source>
        <dbReference type="EMBL" id="TCD54201.1"/>
    </source>
</evidence>
<dbReference type="InterPro" id="IPR003607">
    <property type="entry name" value="HD/PDEase_dom"/>
</dbReference>
<dbReference type="SUPFAM" id="SSF109604">
    <property type="entry name" value="HD-domain/PDEase-like"/>
    <property type="match status" value="1"/>
</dbReference>
<accession>A0A4R0QXL1</accession>
<name>A0A4R0QXL1_9BIFI</name>
<dbReference type="Gene3D" id="1.10.3210.10">
    <property type="entry name" value="Hypothetical protein af1432"/>
    <property type="match status" value="1"/>
</dbReference>